<feature type="chain" id="PRO_5044609312" description="Glycoside hydrolase family 93 protein" evidence="1">
    <location>
        <begin position="18"/>
        <end position="388"/>
    </location>
</feature>
<organism evidence="3 4">
    <name type="scientific">Friedmanniomyces endolithicus</name>
    <dbReference type="NCBI Taxonomy" id="329885"/>
    <lineage>
        <taxon>Eukaryota</taxon>
        <taxon>Fungi</taxon>
        <taxon>Dikarya</taxon>
        <taxon>Ascomycota</taxon>
        <taxon>Pezizomycotina</taxon>
        <taxon>Dothideomycetes</taxon>
        <taxon>Dothideomycetidae</taxon>
        <taxon>Mycosphaerellales</taxon>
        <taxon>Teratosphaeriaceae</taxon>
        <taxon>Friedmanniomyces</taxon>
    </lineage>
</organism>
<reference evidence="2" key="2">
    <citation type="submission" date="2021-12" db="EMBL/GenBank/DDBJ databases">
        <title>Black yeast isolated from Biological Soil Crust.</title>
        <authorList>
            <person name="Kurbessoian T."/>
        </authorList>
    </citation>
    <scope>NUCLEOTIDE SEQUENCE</scope>
    <source>
        <strain evidence="2">CCFEE 5208</strain>
    </source>
</reference>
<dbReference type="AlphaFoldDB" id="A0A4U0UHK9"/>
<evidence type="ECO:0000313" key="3">
    <source>
        <dbReference type="EMBL" id="TKA35110.1"/>
    </source>
</evidence>
<evidence type="ECO:0000313" key="2">
    <source>
        <dbReference type="EMBL" id="KAK0307017.1"/>
    </source>
</evidence>
<name>A0A4U0UHK9_9PEZI</name>
<evidence type="ECO:0008006" key="5">
    <source>
        <dbReference type="Google" id="ProtNLM"/>
    </source>
</evidence>
<dbReference type="STRING" id="329885.A0A4U0UHK9"/>
<sequence length="388" mass="42054">MLVTAVAAALLMHTAQAWPHPPPAGPQPFGYFTNNTIWKPPGKETVSYPRYVELADGSILATTALSGVYPGYFPVFESKDGGAHWEYISNLTDQVNGWGMNAQPALEVLSTPLAGYPAGTILGTGNSWSENGTRIDLYASTDVARTWHFVSHIANGTAPNTTNGAHPIWEPRLLEYEGQVIAYYSDQRDPAHGQKLSHQVSTDLHNWGPVVNDVALPLYEARPGMTNIQYIPPINKWILVHETPIGNSSSYGVNYPVHYVLADTPLTFGDNPDIPLVVNNQTAPNASPYVAWSPLGGEYGTILVSDADRTQVFTNQCGADPNEWQLHATPAGAVYSRAIEIFKHRPDHLAIYGGNTYDQSAAGVQEPFSITVVNLYHVLASPAGVIPA</sequence>
<gene>
    <name evidence="3" type="ORF">B0A54_14619</name>
    <name evidence="2" type="ORF">LTR82_016148</name>
</gene>
<keyword evidence="1" id="KW-0732">Signal</keyword>
<dbReference type="EMBL" id="NAJP01000073">
    <property type="protein sequence ID" value="TKA35110.1"/>
    <property type="molecule type" value="Genomic_DNA"/>
</dbReference>
<dbReference type="SUPFAM" id="SSF50939">
    <property type="entry name" value="Sialidases"/>
    <property type="match status" value="1"/>
</dbReference>
<reference evidence="3 4" key="1">
    <citation type="submission" date="2017-03" db="EMBL/GenBank/DDBJ databases">
        <title>Genomes of endolithic fungi from Antarctica.</title>
        <authorList>
            <person name="Coleine C."/>
            <person name="Masonjones S."/>
            <person name="Stajich J.E."/>
        </authorList>
    </citation>
    <scope>NUCLEOTIDE SEQUENCE [LARGE SCALE GENOMIC DNA]</scope>
    <source>
        <strain evidence="3 4">CCFEE 5311</strain>
    </source>
</reference>
<dbReference type="PANTHER" id="PTHR38792">
    <property type="entry name" value="BNR/ASP-BOX REPEAT DOMAIN PROTEIN (AFU_ORTHOLOGUE AFUA_7G06430)-RELATED"/>
    <property type="match status" value="1"/>
</dbReference>
<dbReference type="Proteomes" id="UP000310066">
    <property type="component" value="Unassembled WGS sequence"/>
</dbReference>
<evidence type="ECO:0000256" key="1">
    <source>
        <dbReference type="SAM" id="SignalP"/>
    </source>
</evidence>
<protein>
    <recommendedName>
        <fullName evidence="5">Glycoside hydrolase family 93 protein</fullName>
    </recommendedName>
</protein>
<accession>A0A4U0UHK9</accession>
<dbReference type="Gene3D" id="2.120.10.10">
    <property type="match status" value="1"/>
</dbReference>
<dbReference type="PANTHER" id="PTHR38792:SF1">
    <property type="entry name" value="BNR_ASP-BOX REPEAT PROTEIN"/>
    <property type="match status" value="1"/>
</dbReference>
<dbReference type="OrthoDB" id="2130735at2759"/>
<feature type="signal peptide" evidence="1">
    <location>
        <begin position="1"/>
        <end position="17"/>
    </location>
</feature>
<dbReference type="CDD" id="cd15482">
    <property type="entry name" value="Sialidase_non-viral"/>
    <property type="match status" value="1"/>
</dbReference>
<dbReference type="InterPro" id="IPR036278">
    <property type="entry name" value="Sialidase_sf"/>
</dbReference>
<comment type="caution">
    <text evidence="3">The sequence shown here is derived from an EMBL/GenBank/DDBJ whole genome shotgun (WGS) entry which is preliminary data.</text>
</comment>
<proteinExistence type="predicted"/>
<dbReference type="Proteomes" id="UP001168146">
    <property type="component" value="Unassembled WGS sequence"/>
</dbReference>
<evidence type="ECO:0000313" key="4">
    <source>
        <dbReference type="Proteomes" id="UP000310066"/>
    </source>
</evidence>
<dbReference type="EMBL" id="JASUXU010000098">
    <property type="protein sequence ID" value="KAK0307017.1"/>
    <property type="molecule type" value="Genomic_DNA"/>
</dbReference>